<dbReference type="EMBL" id="BAABBN010000007">
    <property type="protein sequence ID" value="GAA3925519.1"/>
    <property type="molecule type" value="Genomic_DNA"/>
</dbReference>
<organism evidence="7 8">
    <name type="scientific">Litoribacillus peritrichatus</name>
    <dbReference type="NCBI Taxonomy" id="718191"/>
    <lineage>
        <taxon>Bacteria</taxon>
        <taxon>Pseudomonadati</taxon>
        <taxon>Pseudomonadota</taxon>
        <taxon>Gammaproteobacteria</taxon>
        <taxon>Oceanospirillales</taxon>
        <taxon>Oceanospirillaceae</taxon>
        <taxon>Litoribacillus</taxon>
    </lineage>
</organism>
<dbReference type="Gene3D" id="3.30.390.30">
    <property type="match status" value="1"/>
</dbReference>
<dbReference type="PRINTS" id="PR00411">
    <property type="entry name" value="PNDRDTASEI"/>
</dbReference>
<dbReference type="InterPro" id="IPR036188">
    <property type="entry name" value="FAD/NAD-bd_sf"/>
</dbReference>
<dbReference type="InterPro" id="IPR001100">
    <property type="entry name" value="Pyr_nuc-diS_OxRdtase"/>
</dbReference>
<comment type="cofactor">
    <cofactor evidence="1">
        <name>FAD</name>
        <dbReference type="ChEBI" id="CHEBI:57692"/>
    </cofactor>
</comment>
<sequence>MQPIRTIEKEVVVIGSGTAGLAAYRAAKQSTDSVVTVESGAYGTTCARVGCMPSKLLIAAAEAAHTIEHSNPFGVYSKGGVEISPEAVMDRVKSERDRFVGFVLEGVDNIPAEDKIQGRAKFKDSHTLSINLNEGGQLDVKAKRIVIATGSRPNIPEFFKQAKDRLVVNDDIFSWNTLPKAVAVFGPGVIGLELGQSMKRLGVEVHMFGAGGKVGPITDPVVHEYAEKTFAEEFYLDPKANVSSIQRVDDGVEIQFTDKQGNEQTILVNYLVAATGRRTNTDNLAIENAALDLDAFGVPVADPRTMQTSQSHIFIAGDVSNQLPLLHEAADQGKIAGDNAGAYPDIKPGLRRSPISVVFSDPQIMMVGSTYQQLAEQIKAGDVVTGDVSFENQGRSRVMLKNKGVLRIYAEKATGQLLGAEMIGPSAENIAHLLAWAHQQAMTIDQMLEMPFYHPVIEEGVRTALRDTASKITA</sequence>
<dbReference type="PRINTS" id="PR00368">
    <property type="entry name" value="FADPNR"/>
</dbReference>
<dbReference type="NCBIfam" id="NF004939">
    <property type="entry name" value="PRK06292.1-1"/>
    <property type="match status" value="1"/>
</dbReference>
<dbReference type="PANTHER" id="PTHR43014:SF4">
    <property type="entry name" value="PYRIDINE NUCLEOTIDE-DISULFIDE OXIDOREDUCTASE RCLA-RELATED"/>
    <property type="match status" value="1"/>
</dbReference>
<feature type="domain" description="Pyridine nucleotide-disulphide oxidoreductase dimerisation" evidence="5">
    <location>
        <begin position="356"/>
        <end position="464"/>
    </location>
</feature>
<feature type="domain" description="FAD/NAD(P)-binding" evidence="6">
    <location>
        <begin position="10"/>
        <end position="333"/>
    </location>
</feature>
<dbReference type="SUPFAM" id="SSF55424">
    <property type="entry name" value="FAD/NAD-linked reductases, dimerisation (C-terminal) domain"/>
    <property type="match status" value="1"/>
</dbReference>
<evidence type="ECO:0000256" key="2">
    <source>
        <dbReference type="ARBA" id="ARBA00007532"/>
    </source>
</evidence>
<dbReference type="InterPro" id="IPR023753">
    <property type="entry name" value="FAD/NAD-binding_dom"/>
</dbReference>
<comment type="caution">
    <text evidence="7">The sequence shown here is derived from an EMBL/GenBank/DDBJ whole genome shotgun (WGS) entry which is preliminary data.</text>
</comment>
<evidence type="ECO:0000313" key="7">
    <source>
        <dbReference type="EMBL" id="GAA3925519.1"/>
    </source>
</evidence>
<keyword evidence="4" id="KW-0274">FAD</keyword>
<dbReference type="RefSeq" id="WP_344798503.1">
    <property type="nucleotide sequence ID" value="NZ_BAABBN010000007.1"/>
</dbReference>
<gene>
    <name evidence="7" type="ORF">GCM10022277_21970</name>
</gene>
<dbReference type="Proteomes" id="UP001501565">
    <property type="component" value="Unassembled WGS sequence"/>
</dbReference>
<dbReference type="InterPro" id="IPR016156">
    <property type="entry name" value="FAD/NAD-linked_Rdtase_dimer_sf"/>
</dbReference>
<comment type="similarity">
    <text evidence="2">Belongs to the class-I pyridine nucleotide-disulfide oxidoreductase family.</text>
</comment>
<evidence type="ECO:0000256" key="1">
    <source>
        <dbReference type="ARBA" id="ARBA00001974"/>
    </source>
</evidence>
<evidence type="ECO:0000259" key="5">
    <source>
        <dbReference type="Pfam" id="PF02852"/>
    </source>
</evidence>
<dbReference type="Pfam" id="PF02852">
    <property type="entry name" value="Pyr_redox_dim"/>
    <property type="match status" value="1"/>
</dbReference>
<name>A0ABP7ML11_9GAMM</name>
<dbReference type="PIRSF" id="PIRSF000350">
    <property type="entry name" value="Mercury_reductase_MerA"/>
    <property type="match status" value="1"/>
</dbReference>
<dbReference type="SUPFAM" id="SSF51905">
    <property type="entry name" value="FAD/NAD(P)-binding domain"/>
    <property type="match status" value="1"/>
</dbReference>
<reference evidence="8" key="1">
    <citation type="journal article" date="2019" name="Int. J. Syst. Evol. Microbiol.">
        <title>The Global Catalogue of Microorganisms (GCM) 10K type strain sequencing project: providing services to taxonomists for standard genome sequencing and annotation.</title>
        <authorList>
            <consortium name="The Broad Institute Genomics Platform"/>
            <consortium name="The Broad Institute Genome Sequencing Center for Infectious Disease"/>
            <person name="Wu L."/>
            <person name="Ma J."/>
        </authorList>
    </citation>
    <scope>NUCLEOTIDE SEQUENCE [LARGE SCALE GENOMIC DNA]</scope>
    <source>
        <strain evidence="8">JCM 17551</strain>
    </source>
</reference>
<evidence type="ECO:0000256" key="3">
    <source>
        <dbReference type="ARBA" id="ARBA00022630"/>
    </source>
</evidence>
<evidence type="ECO:0000256" key="4">
    <source>
        <dbReference type="ARBA" id="ARBA00022827"/>
    </source>
</evidence>
<keyword evidence="8" id="KW-1185">Reference proteome</keyword>
<dbReference type="Pfam" id="PF07992">
    <property type="entry name" value="Pyr_redox_2"/>
    <property type="match status" value="1"/>
</dbReference>
<dbReference type="Gene3D" id="3.50.50.60">
    <property type="entry name" value="FAD/NAD(P)-binding domain"/>
    <property type="match status" value="2"/>
</dbReference>
<keyword evidence="3" id="KW-0285">Flavoprotein</keyword>
<protein>
    <submittedName>
        <fullName evidence="7">Dihydrolipoyl dehydrogenase</fullName>
    </submittedName>
</protein>
<dbReference type="InterPro" id="IPR004099">
    <property type="entry name" value="Pyr_nucl-diS_OxRdtase_dimer"/>
</dbReference>
<dbReference type="PANTHER" id="PTHR43014">
    <property type="entry name" value="MERCURIC REDUCTASE"/>
    <property type="match status" value="1"/>
</dbReference>
<evidence type="ECO:0000313" key="8">
    <source>
        <dbReference type="Proteomes" id="UP001501565"/>
    </source>
</evidence>
<accession>A0ABP7ML11</accession>
<proteinExistence type="inferred from homology"/>
<evidence type="ECO:0000259" key="6">
    <source>
        <dbReference type="Pfam" id="PF07992"/>
    </source>
</evidence>